<protein>
    <submittedName>
        <fullName evidence="5">ABC transporter ATP-binding protein</fullName>
    </submittedName>
</protein>
<dbReference type="Pfam" id="PF08402">
    <property type="entry name" value="TOBE_2"/>
    <property type="match status" value="1"/>
</dbReference>
<name>A0ABU9VN86_9BACI</name>
<reference evidence="5 6" key="1">
    <citation type="submission" date="2024-03" db="EMBL/GenBank/DDBJ databases">
        <title>Bacilli Hybrid Assemblies.</title>
        <authorList>
            <person name="Kovac J."/>
        </authorList>
    </citation>
    <scope>NUCLEOTIDE SEQUENCE [LARGE SCALE GENOMIC DNA]</scope>
    <source>
        <strain evidence="5 6">FSL R7-0666</strain>
    </source>
</reference>
<dbReference type="InterPro" id="IPR003439">
    <property type="entry name" value="ABC_transporter-like_ATP-bd"/>
</dbReference>
<evidence type="ECO:0000259" key="4">
    <source>
        <dbReference type="PROSITE" id="PS50893"/>
    </source>
</evidence>
<dbReference type="SUPFAM" id="SSF50331">
    <property type="entry name" value="MOP-like"/>
    <property type="match status" value="1"/>
</dbReference>
<dbReference type="PANTHER" id="PTHR43875:SF1">
    <property type="entry name" value="OSMOPROTECTIVE COMPOUNDS UPTAKE ATP-BINDING PROTEIN GGTA"/>
    <property type="match status" value="1"/>
</dbReference>
<keyword evidence="3 5" id="KW-0067">ATP-binding</keyword>
<dbReference type="InterPro" id="IPR008995">
    <property type="entry name" value="Mo/tungstate-bd_C_term_dom"/>
</dbReference>
<keyword evidence="6" id="KW-1185">Reference proteome</keyword>
<sequence length="364" mass="40357">MSVAIHVDKVVKKYEDHTVINGLSLTIKPGELFTLLGPSGCGKTTLLRMIIGFNSIEGGTIKIDEQVINSIPVNKRKMGMVFQNYAIFPHMTVSENIAFGLKAQNANKKDMQSRINEMMKVVRIEDHHAKKPEKLSGGQQQRVALARALVINPNVLLMDEPLSNLDAKLRVEMRNAIKEIQQKVGITTVYVTHDQEEALAISDRIAVMNKGVIQQIGKPEDIYLRPNNLFVSQFIGTSNVIKGVIEKNQDGCFVVFNDGYREKMENLSDTVGDGHHVLASVRPQEFIVTSDTNALAGVVDKTIFLGINTHYFVTLKTGETVEVVQNIEDHALIPEGTAVNIKVKPKLINLFDEVSEMTLIKAGE</sequence>
<dbReference type="PANTHER" id="PTHR43875">
    <property type="entry name" value="MALTODEXTRIN IMPORT ATP-BINDING PROTEIN MSMX"/>
    <property type="match status" value="1"/>
</dbReference>
<dbReference type="InterPro" id="IPR013611">
    <property type="entry name" value="Transp-assoc_OB_typ2"/>
</dbReference>
<dbReference type="Gene3D" id="3.40.50.300">
    <property type="entry name" value="P-loop containing nucleotide triphosphate hydrolases"/>
    <property type="match status" value="1"/>
</dbReference>
<keyword evidence="1" id="KW-0813">Transport</keyword>
<feature type="domain" description="ABC transporter" evidence="4">
    <location>
        <begin position="5"/>
        <end position="235"/>
    </location>
</feature>
<comment type="caution">
    <text evidence="5">The sequence shown here is derived from an EMBL/GenBank/DDBJ whole genome shotgun (WGS) entry which is preliminary data.</text>
</comment>
<keyword evidence="2" id="KW-0547">Nucleotide-binding</keyword>
<organism evidence="5 6">
    <name type="scientific">Alkalicoccobacillus gibsonii</name>
    <dbReference type="NCBI Taxonomy" id="79881"/>
    <lineage>
        <taxon>Bacteria</taxon>
        <taxon>Bacillati</taxon>
        <taxon>Bacillota</taxon>
        <taxon>Bacilli</taxon>
        <taxon>Bacillales</taxon>
        <taxon>Bacillaceae</taxon>
        <taxon>Alkalicoccobacillus</taxon>
    </lineage>
</organism>
<evidence type="ECO:0000313" key="6">
    <source>
        <dbReference type="Proteomes" id="UP001418796"/>
    </source>
</evidence>
<dbReference type="InterPro" id="IPR047641">
    <property type="entry name" value="ABC_transpr_MalK/UgpC-like"/>
</dbReference>
<accession>A0ABU9VN86</accession>
<evidence type="ECO:0000256" key="2">
    <source>
        <dbReference type="ARBA" id="ARBA00022741"/>
    </source>
</evidence>
<gene>
    <name evidence="5" type="ORF">MKY91_19560</name>
</gene>
<dbReference type="GO" id="GO:0005524">
    <property type="term" value="F:ATP binding"/>
    <property type="evidence" value="ECO:0007669"/>
    <property type="project" value="UniProtKB-KW"/>
</dbReference>
<dbReference type="InterPro" id="IPR012340">
    <property type="entry name" value="NA-bd_OB-fold"/>
</dbReference>
<dbReference type="Proteomes" id="UP001418796">
    <property type="component" value="Unassembled WGS sequence"/>
</dbReference>
<evidence type="ECO:0000313" key="5">
    <source>
        <dbReference type="EMBL" id="MEN0645366.1"/>
    </source>
</evidence>
<dbReference type="RefSeq" id="WP_343131939.1">
    <property type="nucleotide sequence ID" value="NZ_JBCITK010000001.1"/>
</dbReference>
<dbReference type="PROSITE" id="PS50893">
    <property type="entry name" value="ABC_TRANSPORTER_2"/>
    <property type="match status" value="1"/>
</dbReference>
<evidence type="ECO:0000256" key="1">
    <source>
        <dbReference type="ARBA" id="ARBA00022448"/>
    </source>
</evidence>
<dbReference type="InterPro" id="IPR027417">
    <property type="entry name" value="P-loop_NTPase"/>
</dbReference>
<dbReference type="Gene3D" id="2.40.50.140">
    <property type="entry name" value="Nucleic acid-binding proteins"/>
    <property type="match status" value="1"/>
</dbReference>
<dbReference type="PROSITE" id="PS00211">
    <property type="entry name" value="ABC_TRANSPORTER_1"/>
    <property type="match status" value="1"/>
</dbReference>
<dbReference type="SMART" id="SM00382">
    <property type="entry name" value="AAA"/>
    <property type="match status" value="1"/>
</dbReference>
<dbReference type="InterPro" id="IPR017871">
    <property type="entry name" value="ABC_transporter-like_CS"/>
</dbReference>
<proteinExistence type="predicted"/>
<evidence type="ECO:0000256" key="3">
    <source>
        <dbReference type="ARBA" id="ARBA00022840"/>
    </source>
</evidence>
<dbReference type="EMBL" id="JBCITK010000001">
    <property type="protein sequence ID" value="MEN0645366.1"/>
    <property type="molecule type" value="Genomic_DNA"/>
</dbReference>
<dbReference type="Pfam" id="PF00005">
    <property type="entry name" value="ABC_tran"/>
    <property type="match status" value="1"/>
</dbReference>
<dbReference type="InterPro" id="IPR003593">
    <property type="entry name" value="AAA+_ATPase"/>
</dbReference>
<dbReference type="SUPFAM" id="SSF52540">
    <property type="entry name" value="P-loop containing nucleoside triphosphate hydrolases"/>
    <property type="match status" value="1"/>
</dbReference>
<dbReference type="Gene3D" id="2.40.50.100">
    <property type="match status" value="1"/>
</dbReference>